<gene>
    <name evidence="2" type="ORF">H9784_02990</name>
</gene>
<dbReference type="PANTHER" id="PTHR47163">
    <property type="entry name" value="DDE_TNP_IS1595 DOMAIN-CONTAINING PROTEIN"/>
    <property type="match status" value="1"/>
</dbReference>
<dbReference type="Pfam" id="PF12762">
    <property type="entry name" value="DDE_Tnp_IS1595"/>
    <property type="match status" value="1"/>
</dbReference>
<reference evidence="2" key="2">
    <citation type="submission" date="2021-04" db="EMBL/GenBank/DDBJ databases">
        <authorList>
            <person name="Gilroy R."/>
        </authorList>
    </citation>
    <scope>NUCLEOTIDE SEQUENCE</scope>
    <source>
        <strain evidence="2">5032</strain>
    </source>
</reference>
<reference evidence="2" key="1">
    <citation type="journal article" date="2021" name="PeerJ">
        <title>Extensive microbial diversity within the chicken gut microbiome revealed by metagenomics and culture.</title>
        <authorList>
            <person name="Gilroy R."/>
            <person name="Ravi A."/>
            <person name="Getino M."/>
            <person name="Pursley I."/>
            <person name="Horton D.L."/>
            <person name="Alikhan N.F."/>
            <person name="Baker D."/>
            <person name="Gharbi K."/>
            <person name="Hall N."/>
            <person name="Watson M."/>
            <person name="Adriaenssens E.M."/>
            <person name="Foster-Nyarko E."/>
            <person name="Jarju S."/>
            <person name="Secka A."/>
            <person name="Antonio M."/>
            <person name="Oren A."/>
            <person name="Chaudhuri R.R."/>
            <person name="La Ragione R."/>
            <person name="Hildebrand F."/>
            <person name="Pallen M.J."/>
        </authorList>
    </citation>
    <scope>NUCLEOTIDE SEQUENCE</scope>
    <source>
        <strain evidence="2">5032</strain>
    </source>
</reference>
<dbReference type="AlphaFoldDB" id="A0A9D2KRL7"/>
<dbReference type="InterPro" id="IPR053164">
    <property type="entry name" value="IS1016-like_transposase"/>
</dbReference>
<proteinExistence type="predicted"/>
<feature type="domain" description="ISXO2-like transposase" evidence="1">
    <location>
        <begin position="65"/>
        <end position="206"/>
    </location>
</feature>
<dbReference type="EMBL" id="DWZD01000019">
    <property type="protein sequence ID" value="HJA78526.1"/>
    <property type="molecule type" value="Genomic_DNA"/>
</dbReference>
<organism evidence="2 3">
    <name type="scientific">Candidatus Desulfovibrio intestinavium</name>
    <dbReference type="NCBI Taxonomy" id="2838534"/>
    <lineage>
        <taxon>Bacteria</taxon>
        <taxon>Pseudomonadati</taxon>
        <taxon>Thermodesulfobacteriota</taxon>
        <taxon>Desulfovibrionia</taxon>
        <taxon>Desulfovibrionales</taxon>
        <taxon>Desulfovibrionaceae</taxon>
        <taxon>Desulfovibrio</taxon>
    </lineage>
</organism>
<sequence length="226" mass="26407">MAMKNKYAYRSRISEAKIRQLVKLFSVDLTASQIAELSGVNRNTVNRYVTAFRERIARYCEAESPVKGEVEVDESYFGARRVRGVRGRGVHGKTIVFGLFKRNDKVYTEIVPDCSKATLQGIIRGRVDLESVIHSDGWRGYDGLVDLGYQKHFRVQHSHNEFANKHSHINGIECFWGFAKTRLVRFRGLPKHTFYFHLKECEFRFNHRQENIYLLVLKMLREYPLS</sequence>
<dbReference type="InterPro" id="IPR024445">
    <property type="entry name" value="Tnp_ISXO2-like"/>
</dbReference>
<dbReference type="SMART" id="SM01126">
    <property type="entry name" value="DDE_Tnp_IS1595"/>
    <property type="match status" value="1"/>
</dbReference>
<protein>
    <submittedName>
        <fullName evidence="2">IS1595 family transposase</fullName>
    </submittedName>
</protein>
<evidence type="ECO:0000313" key="3">
    <source>
        <dbReference type="Proteomes" id="UP000823821"/>
    </source>
</evidence>
<evidence type="ECO:0000259" key="1">
    <source>
        <dbReference type="SMART" id="SM01126"/>
    </source>
</evidence>
<accession>A0A9D2KRL7</accession>
<dbReference type="NCBIfam" id="NF033547">
    <property type="entry name" value="transpos_IS1595"/>
    <property type="match status" value="1"/>
</dbReference>
<comment type="caution">
    <text evidence="2">The sequence shown here is derived from an EMBL/GenBank/DDBJ whole genome shotgun (WGS) entry which is preliminary data.</text>
</comment>
<name>A0A9D2KRL7_9BACT</name>
<dbReference type="Proteomes" id="UP000823821">
    <property type="component" value="Unassembled WGS sequence"/>
</dbReference>
<evidence type="ECO:0000313" key="2">
    <source>
        <dbReference type="EMBL" id="HJA78526.1"/>
    </source>
</evidence>
<dbReference type="PANTHER" id="PTHR47163:SF2">
    <property type="entry name" value="SI:DKEY-17M8.2"/>
    <property type="match status" value="1"/>
</dbReference>